<accession>A0A0D2D8R0</accession>
<reference evidence="9 10" key="1">
    <citation type="submission" date="2015-01" db="EMBL/GenBank/DDBJ databases">
        <title>The Genome Sequence of Exophiala xenobiotica CBS118157.</title>
        <authorList>
            <consortium name="The Broad Institute Genomics Platform"/>
            <person name="Cuomo C."/>
            <person name="de Hoog S."/>
            <person name="Gorbushina A."/>
            <person name="Stielow B."/>
            <person name="Teixiera M."/>
            <person name="Abouelleil A."/>
            <person name="Chapman S.B."/>
            <person name="Priest M."/>
            <person name="Young S.K."/>
            <person name="Wortman J."/>
            <person name="Nusbaum C."/>
            <person name="Birren B."/>
        </authorList>
    </citation>
    <scope>NUCLEOTIDE SEQUENCE [LARGE SCALE GENOMIC DNA]</scope>
    <source>
        <strain evidence="9 10">CBS 118157</strain>
    </source>
</reference>
<keyword evidence="7" id="KW-0812">Transmembrane</keyword>
<evidence type="ECO:0000256" key="6">
    <source>
        <dbReference type="SAM" id="MobiDB-lite"/>
    </source>
</evidence>
<evidence type="ECO:0000256" key="2">
    <source>
        <dbReference type="ARBA" id="ARBA00023015"/>
    </source>
</evidence>
<dbReference type="EMBL" id="KN847318">
    <property type="protein sequence ID" value="KIW58722.1"/>
    <property type="molecule type" value="Genomic_DNA"/>
</dbReference>
<organism evidence="9 10">
    <name type="scientific">Exophiala xenobiotica</name>
    <dbReference type="NCBI Taxonomy" id="348802"/>
    <lineage>
        <taxon>Eukaryota</taxon>
        <taxon>Fungi</taxon>
        <taxon>Dikarya</taxon>
        <taxon>Ascomycota</taxon>
        <taxon>Pezizomycotina</taxon>
        <taxon>Eurotiomycetes</taxon>
        <taxon>Chaetothyriomycetidae</taxon>
        <taxon>Chaetothyriales</taxon>
        <taxon>Herpotrichiellaceae</taxon>
        <taxon>Exophiala</taxon>
    </lineage>
</organism>
<dbReference type="GO" id="GO:0000981">
    <property type="term" value="F:DNA-binding transcription factor activity, RNA polymerase II-specific"/>
    <property type="evidence" value="ECO:0007669"/>
    <property type="project" value="InterPro"/>
</dbReference>
<keyword evidence="4" id="KW-0804">Transcription</keyword>
<dbReference type="GeneID" id="25325129"/>
<feature type="transmembrane region" description="Helical" evidence="7">
    <location>
        <begin position="533"/>
        <end position="551"/>
    </location>
</feature>
<keyword evidence="7" id="KW-0472">Membrane</keyword>
<dbReference type="InterPro" id="IPR036864">
    <property type="entry name" value="Zn2-C6_fun-type_DNA-bd_sf"/>
</dbReference>
<feature type="domain" description="Zn(2)-C6 fungal-type" evidence="8">
    <location>
        <begin position="97"/>
        <end position="125"/>
    </location>
</feature>
<dbReference type="GO" id="GO:0045944">
    <property type="term" value="P:positive regulation of transcription by RNA polymerase II"/>
    <property type="evidence" value="ECO:0007669"/>
    <property type="project" value="TreeGrafter"/>
</dbReference>
<evidence type="ECO:0000256" key="1">
    <source>
        <dbReference type="ARBA" id="ARBA00004123"/>
    </source>
</evidence>
<dbReference type="RefSeq" id="XP_013319306.1">
    <property type="nucleotide sequence ID" value="XM_013463852.1"/>
</dbReference>
<proteinExistence type="predicted"/>
<dbReference type="PROSITE" id="PS00463">
    <property type="entry name" value="ZN2_CY6_FUNGAL_1"/>
    <property type="match status" value="1"/>
</dbReference>
<gene>
    <name evidence="9" type="ORF">PV05_03221</name>
</gene>
<dbReference type="GO" id="GO:0000976">
    <property type="term" value="F:transcription cis-regulatory region binding"/>
    <property type="evidence" value="ECO:0007669"/>
    <property type="project" value="TreeGrafter"/>
</dbReference>
<dbReference type="SMART" id="SM00066">
    <property type="entry name" value="GAL4"/>
    <property type="match status" value="1"/>
</dbReference>
<keyword evidence="3" id="KW-0238">DNA-binding</keyword>
<evidence type="ECO:0000313" key="10">
    <source>
        <dbReference type="Proteomes" id="UP000054342"/>
    </source>
</evidence>
<dbReference type="CDD" id="cd12148">
    <property type="entry name" value="fungal_TF_MHR"/>
    <property type="match status" value="1"/>
</dbReference>
<evidence type="ECO:0000259" key="8">
    <source>
        <dbReference type="PROSITE" id="PS50048"/>
    </source>
</evidence>
<name>A0A0D2D8R0_9EURO</name>
<dbReference type="PANTHER" id="PTHR37534">
    <property type="entry name" value="TRANSCRIPTIONAL ACTIVATOR PROTEIN UGA3"/>
    <property type="match status" value="1"/>
</dbReference>
<feature type="compositionally biased region" description="Low complexity" evidence="6">
    <location>
        <begin position="143"/>
        <end position="159"/>
    </location>
</feature>
<comment type="subcellular location">
    <subcellularLocation>
        <location evidence="1">Nucleus</location>
    </subcellularLocation>
</comment>
<dbReference type="AlphaFoldDB" id="A0A0D2D8R0"/>
<feature type="region of interest" description="Disordered" evidence="6">
    <location>
        <begin position="139"/>
        <end position="160"/>
    </location>
</feature>
<keyword evidence="7" id="KW-1133">Transmembrane helix</keyword>
<dbReference type="GO" id="GO:0008270">
    <property type="term" value="F:zinc ion binding"/>
    <property type="evidence" value="ECO:0007669"/>
    <property type="project" value="InterPro"/>
</dbReference>
<evidence type="ECO:0000256" key="3">
    <source>
        <dbReference type="ARBA" id="ARBA00023125"/>
    </source>
</evidence>
<dbReference type="SUPFAM" id="SSF57701">
    <property type="entry name" value="Zn2/Cys6 DNA-binding domain"/>
    <property type="match status" value="1"/>
</dbReference>
<dbReference type="HOGENOM" id="CLU_008719_1_3_1"/>
<dbReference type="GO" id="GO:0005634">
    <property type="term" value="C:nucleus"/>
    <property type="evidence" value="ECO:0007669"/>
    <property type="project" value="UniProtKB-SubCell"/>
</dbReference>
<evidence type="ECO:0000256" key="5">
    <source>
        <dbReference type="ARBA" id="ARBA00023242"/>
    </source>
</evidence>
<evidence type="ECO:0000256" key="7">
    <source>
        <dbReference type="SAM" id="Phobius"/>
    </source>
</evidence>
<dbReference type="OrthoDB" id="4113136at2759"/>
<dbReference type="InterPro" id="IPR021858">
    <property type="entry name" value="Fun_TF"/>
</dbReference>
<dbReference type="PANTHER" id="PTHR37534:SF25">
    <property type="entry name" value="ZN(II)2CYS6 TRANSCRIPTION FACTOR (EUROFUNG)"/>
    <property type="match status" value="1"/>
</dbReference>
<evidence type="ECO:0000313" key="9">
    <source>
        <dbReference type="EMBL" id="KIW58722.1"/>
    </source>
</evidence>
<dbReference type="Proteomes" id="UP000054342">
    <property type="component" value="Unassembled WGS sequence"/>
</dbReference>
<dbReference type="STRING" id="348802.A0A0D2D8R0"/>
<dbReference type="InterPro" id="IPR001138">
    <property type="entry name" value="Zn2Cys6_DnaBD"/>
</dbReference>
<dbReference type="Pfam" id="PF00172">
    <property type="entry name" value="Zn_clus"/>
    <property type="match status" value="1"/>
</dbReference>
<dbReference type="PROSITE" id="PS50048">
    <property type="entry name" value="ZN2_CY6_FUNGAL_2"/>
    <property type="match status" value="1"/>
</dbReference>
<dbReference type="Gene3D" id="4.10.240.10">
    <property type="entry name" value="Zn(2)-C6 fungal-type DNA-binding domain"/>
    <property type="match status" value="1"/>
</dbReference>
<keyword evidence="10" id="KW-1185">Reference proteome</keyword>
<evidence type="ECO:0000256" key="4">
    <source>
        <dbReference type="ARBA" id="ARBA00023163"/>
    </source>
</evidence>
<protein>
    <recommendedName>
        <fullName evidence="8">Zn(2)-C6 fungal-type domain-containing protein</fullName>
    </recommendedName>
</protein>
<dbReference type="CDD" id="cd00067">
    <property type="entry name" value="GAL4"/>
    <property type="match status" value="1"/>
</dbReference>
<sequence>MTNQLGSIWDIRDELVTTGTWTQELRNRSTLTITPLTSPHASLLCQLPSSPGIFESLAEDQVSSAPHKRRFECRSRLFGRPEHLCLFYMAKFRSRDGCATCRARHVKCDEVQPVCGQCKKRDQPCLRGQPPSIKFRDIHQRRGASTASSSTTTATGSGTFNHRFSTAYSETSLGVVNQSPSSCPFSPSNQYEQDVLRSTSGTLASPRESLLITSTDDTNTTNSWPDDYPLIPGSELFTSNSISISQLLHPASLSPESQHWIPSLTSAVPQYSSVTHQQGCLIHHYSENLGRWLDCTDASRQFTLKIPAMAKTSPTLLHAVMSVAARHMGDTEAAEQAHQACVKLLVEQLTSGTVADDDALLCAIVILRVFEQLNVMVTGLDQEQHLTGCSALIRASQPSSIDPSSPTLRQAAFWIYVKQCLYNACVNQQPPNVDRSLTLLPPPVIVESDTLSRLRAETAWANTMVWMCSTVLHFCFGTGTTDPIARLGEWKQLTEALENWKKTRPATFDPVWHGQADEGSSNPFPQYFFTADWHVMAFAYYHLACMLLTMYKPTRFAVRRMHGRLWESDAKVVEHARSICGACKNSLATVPMLITLCHAVFIWGPLMVDQRERDGVIDLLLYLQKTHSWPTAWIISSLKEEWEMP</sequence>
<keyword evidence="5" id="KW-0539">Nucleus</keyword>
<keyword evidence="2" id="KW-0805">Transcription regulation</keyword>
<dbReference type="Pfam" id="PF11951">
    <property type="entry name" value="Fungal_trans_2"/>
    <property type="match status" value="1"/>
</dbReference>